<feature type="compositionally biased region" description="Low complexity" evidence="1">
    <location>
        <begin position="165"/>
        <end position="192"/>
    </location>
</feature>
<feature type="compositionally biased region" description="Polar residues" evidence="1">
    <location>
        <begin position="1"/>
        <end position="12"/>
    </location>
</feature>
<evidence type="ECO:0000313" key="3">
    <source>
        <dbReference type="Proteomes" id="UP001275084"/>
    </source>
</evidence>
<dbReference type="AlphaFoldDB" id="A0AAJ0HMA5"/>
<gene>
    <name evidence="2" type="ORF">B0T25DRAFT_539399</name>
</gene>
<proteinExistence type="predicted"/>
<organism evidence="2 3">
    <name type="scientific">Lasiosphaeria hispida</name>
    <dbReference type="NCBI Taxonomy" id="260671"/>
    <lineage>
        <taxon>Eukaryota</taxon>
        <taxon>Fungi</taxon>
        <taxon>Dikarya</taxon>
        <taxon>Ascomycota</taxon>
        <taxon>Pezizomycotina</taxon>
        <taxon>Sordariomycetes</taxon>
        <taxon>Sordariomycetidae</taxon>
        <taxon>Sordariales</taxon>
        <taxon>Lasiosphaeriaceae</taxon>
        <taxon>Lasiosphaeria</taxon>
    </lineage>
</organism>
<name>A0AAJ0HMA5_9PEZI</name>
<accession>A0AAJ0HMA5</accession>
<protein>
    <submittedName>
        <fullName evidence="2">Uncharacterized protein</fullName>
    </submittedName>
</protein>
<keyword evidence="3" id="KW-1185">Reference proteome</keyword>
<evidence type="ECO:0000313" key="2">
    <source>
        <dbReference type="EMBL" id="KAK3357512.1"/>
    </source>
</evidence>
<reference evidence="2" key="1">
    <citation type="journal article" date="2023" name="Mol. Phylogenet. Evol.">
        <title>Genome-scale phylogeny and comparative genomics of the fungal order Sordariales.</title>
        <authorList>
            <person name="Hensen N."/>
            <person name="Bonometti L."/>
            <person name="Westerberg I."/>
            <person name="Brannstrom I.O."/>
            <person name="Guillou S."/>
            <person name="Cros-Aarteil S."/>
            <person name="Calhoun S."/>
            <person name="Haridas S."/>
            <person name="Kuo A."/>
            <person name="Mondo S."/>
            <person name="Pangilinan J."/>
            <person name="Riley R."/>
            <person name="LaButti K."/>
            <person name="Andreopoulos B."/>
            <person name="Lipzen A."/>
            <person name="Chen C."/>
            <person name="Yan M."/>
            <person name="Daum C."/>
            <person name="Ng V."/>
            <person name="Clum A."/>
            <person name="Steindorff A."/>
            <person name="Ohm R.A."/>
            <person name="Martin F."/>
            <person name="Silar P."/>
            <person name="Natvig D.O."/>
            <person name="Lalanne C."/>
            <person name="Gautier V."/>
            <person name="Ament-Velasquez S.L."/>
            <person name="Kruys A."/>
            <person name="Hutchinson M.I."/>
            <person name="Powell A.J."/>
            <person name="Barry K."/>
            <person name="Miller A.N."/>
            <person name="Grigoriev I.V."/>
            <person name="Debuchy R."/>
            <person name="Gladieux P."/>
            <person name="Hiltunen Thoren M."/>
            <person name="Johannesson H."/>
        </authorList>
    </citation>
    <scope>NUCLEOTIDE SEQUENCE</scope>
    <source>
        <strain evidence="2">CBS 955.72</strain>
    </source>
</reference>
<feature type="compositionally biased region" description="Low complexity" evidence="1">
    <location>
        <begin position="203"/>
        <end position="229"/>
    </location>
</feature>
<dbReference type="Proteomes" id="UP001275084">
    <property type="component" value="Unassembled WGS sequence"/>
</dbReference>
<sequence>MSSSATGALTRSRSMRKLGTKSEKDEAAQRTVSPSRLPVKGIANSAANGTDRPSARAASSTVGTRGSRPLSGVFGRTKQAAGTGQDTNSSTITSSRPPRTTRPPITRPTTSSSSQPSSTSTSRPTTSSGVPASSASTKPRVPSGHARTKSSVTTLTGATILRPPSGGSAASTSSGTTQADRSRPPLSSTTRSTAHRRQPSGPTSSASSSTATTTRKPSREQPQPQAQPQQQPPPESAAAARLRPAFSTLQQHYSPAKSLAPKPLTATYLAPPSPSKLPANVAISAETARLQTELLQLHLLHRDANAVTQQWRESARQKLGARFGEVVRHGEEIGREEAGVVERGNVGALIAWGLGRSLEERVQVLDAVLCGLWSLGEPGGRYARVVRRFEKWAERVQEVAVARRKGTWGVLEMQMQAQALQQQQGKGGDDNDLFVLVGQLDSQWKDECAGLVRRLDEWRRRVVELAGREQETEEKESSLTRILAACRALIHDMLAELDTMERIEREAVAEENRWVREVNRGMDGEGGEDGDNPRAGAIWRAL</sequence>
<dbReference type="EMBL" id="JAUIQD010000003">
    <property type="protein sequence ID" value="KAK3357512.1"/>
    <property type="molecule type" value="Genomic_DNA"/>
</dbReference>
<reference evidence="2" key="2">
    <citation type="submission" date="2023-06" db="EMBL/GenBank/DDBJ databases">
        <authorList>
            <consortium name="Lawrence Berkeley National Laboratory"/>
            <person name="Haridas S."/>
            <person name="Hensen N."/>
            <person name="Bonometti L."/>
            <person name="Westerberg I."/>
            <person name="Brannstrom I.O."/>
            <person name="Guillou S."/>
            <person name="Cros-Aarteil S."/>
            <person name="Calhoun S."/>
            <person name="Kuo A."/>
            <person name="Mondo S."/>
            <person name="Pangilinan J."/>
            <person name="Riley R."/>
            <person name="Labutti K."/>
            <person name="Andreopoulos B."/>
            <person name="Lipzen A."/>
            <person name="Chen C."/>
            <person name="Yanf M."/>
            <person name="Daum C."/>
            <person name="Ng V."/>
            <person name="Clum A."/>
            <person name="Steindorff A."/>
            <person name="Ohm R."/>
            <person name="Martin F."/>
            <person name="Silar P."/>
            <person name="Natvig D."/>
            <person name="Lalanne C."/>
            <person name="Gautier V."/>
            <person name="Ament-Velasquez S.L."/>
            <person name="Kruys A."/>
            <person name="Hutchinson M.I."/>
            <person name="Powell A.J."/>
            <person name="Barry K."/>
            <person name="Miller A.N."/>
            <person name="Grigoriev I.V."/>
            <person name="Debuchy R."/>
            <person name="Gladieux P."/>
            <person name="Thoren M.H."/>
            <person name="Johannesson H."/>
        </authorList>
    </citation>
    <scope>NUCLEOTIDE SEQUENCE</scope>
    <source>
        <strain evidence="2">CBS 955.72</strain>
    </source>
</reference>
<evidence type="ECO:0000256" key="1">
    <source>
        <dbReference type="SAM" id="MobiDB-lite"/>
    </source>
</evidence>
<feature type="region of interest" description="Disordered" evidence="1">
    <location>
        <begin position="1"/>
        <end position="239"/>
    </location>
</feature>
<comment type="caution">
    <text evidence="2">The sequence shown here is derived from an EMBL/GenBank/DDBJ whole genome shotgun (WGS) entry which is preliminary data.</text>
</comment>
<feature type="compositionally biased region" description="Low complexity" evidence="1">
    <location>
        <begin position="89"/>
        <end position="128"/>
    </location>
</feature>